<dbReference type="OrthoDB" id="5289041at2"/>
<keyword evidence="6" id="KW-0813">Transport</keyword>
<dbReference type="Pfam" id="PF02754">
    <property type="entry name" value="CCG"/>
    <property type="match status" value="2"/>
</dbReference>
<name>A0A1M5SB96_9BACT</name>
<keyword evidence="9" id="KW-1185">Reference proteome</keyword>
<dbReference type="PROSITE" id="PS00198">
    <property type="entry name" value="4FE4S_FER_1"/>
    <property type="match status" value="1"/>
</dbReference>
<dbReference type="GO" id="GO:0019154">
    <property type="term" value="F:glycolate dehydrogenase activity"/>
    <property type="evidence" value="ECO:0007669"/>
    <property type="project" value="UniProtKB-EC"/>
</dbReference>
<dbReference type="STRING" id="1121409.SAMN02745124_00260"/>
<dbReference type="EC" id="1.1.99.14" evidence="6"/>
<keyword evidence="3" id="KW-0677">Repeat</keyword>
<keyword evidence="2 6" id="KW-0479">Metal-binding</keyword>
<gene>
    <name evidence="8" type="ORF">SAMN02745124_00260</name>
</gene>
<comment type="cofactor">
    <cofactor evidence="6">
        <name>[4Fe-4S] cluster</name>
        <dbReference type="ChEBI" id="CHEBI:49883"/>
    </cofactor>
    <text evidence="6">Binds 2 [4Fe-4S] clusters.</text>
</comment>
<evidence type="ECO:0000256" key="2">
    <source>
        <dbReference type="ARBA" id="ARBA00022723"/>
    </source>
</evidence>
<evidence type="ECO:0000256" key="6">
    <source>
        <dbReference type="PIRNR" id="PIRNR000139"/>
    </source>
</evidence>
<sequence>MSDSDGGGPPPFKENKCAKCGACTAVCPVYRASGNEIYSARGKQHLAEVFADRQPSPVFEDIYSKCLLCGACSTVCPRKLDIPEEVAAARSTFSALYGEHGYQKFLARKVLGHPVLLGAARLLGRPAAELLGRRLPADSGLRLRLALFNEASGLAGDHAASEVASPQAGDLTELAYFPGCAARFLYPEIVTEIESVLAGFGYRLRIPGGQGCCGLAMQAAGKADEARRAARKNIGALEQTGGPILVSCGSCYAHLASYRHLFANDDEWRQRAETISERVVEISRFVDDLLTRRPVAGSGEATNLRVFYHDPCHLRHGAGITGEPRSILRSLPGVELLELPDGPQCCGQGGLFHLGAPELSAAIRDDLGGKILALQPDVITTTCSGCLMQLKTAMAAAGSDVPVVHLAKLVKQRLAGAVTRSD</sequence>
<evidence type="ECO:0000256" key="5">
    <source>
        <dbReference type="ARBA" id="ARBA00023014"/>
    </source>
</evidence>
<evidence type="ECO:0000256" key="4">
    <source>
        <dbReference type="ARBA" id="ARBA00023004"/>
    </source>
</evidence>
<evidence type="ECO:0000259" key="7">
    <source>
        <dbReference type="PROSITE" id="PS51379"/>
    </source>
</evidence>
<keyword evidence="5 6" id="KW-0411">Iron-sulfur</keyword>
<dbReference type="PROSITE" id="PS51379">
    <property type="entry name" value="4FE4S_FER_2"/>
    <property type="match status" value="2"/>
</dbReference>
<accession>A0A1M5SB96</accession>
<comment type="catalytic activity">
    <reaction evidence="6">
        <text>glycolate + A = glyoxylate + AH2</text>
        <dbReference type="Rhea" id="RHEA:21264"/>
        <dbReference type="ChEBI" id="CHEBI:13193"/>
        <dbReference type="ChEBI" id="CHEBI:17499"/>
        <dbReference type="ChEBI" id="CHEBI:29805"/>
        <dbReference type="ChEBI" id="CHEBI:36655"/>
        <dbReference type="EC" id="1.1.99.14"/>
    </reaction>
</comment>
<dbReference type="InterPro" id="IPR017900">
    <property type="entry name" value="4Fe4S_Fe_S_CS"/>
</dbReference>
<keyword evidence="6" id="KW-0249">Electron transport</keyword>
<dbReference type="PIRSF" id="PIRSF000139">
    <property type="entry name" value="Glc_ox_4Fe-4S"/>
    <property type="match status" value="1"/>
</dbReference>
<proteinExistence type="predicted"/>
<evidence type="ECO:0000313" key="8">
    <source>
        <dbReference type="EMBL" id="SHH35784.1"/>
    </source>
</evidence>
<dbReference type="SUPFAM" id="SSF54862">
    <property type="entry name" value="4Fe-4S ferredoxins"/>
    <property type="match status" value="1"/>
</dbReference>
<dbReference type="InterPro" id="IPR009051">
    <property type="entry name" value="Helical_ferredxn"/>
</dbReference>
<dbReference type="InterPro" id="IPR004017">
    <property type="entry name" value="Cys_rich_dom"/>
</dbReference>
<reference evidence="8 9" key="1">
    <citation type="submission" date="2016-11" db="EMBL/GenBank/DDBJ databases">
        <authorList>
            <person name="Jaros S."/>
            <person name="Januszkiewicz K."/>
            <person name="Wedrychowicz H."/>
        </authorList>
    </citation>
    <scope>NUCLEOTIDE SEQUENCE [LARGE SCALE GENOMIC DNA]</scope>
    <source>
        <strain evidence="8 9">DSM 9705</strain>
    </source>
</reference>
<feature type="domain" description="4Fe-4S ferredoxin-type" evidence="7">
    <location>
        <begin position="55"/>
        <end position="85"/>
    </location>
</feature>
<dbReference type="PANTHER" id="PTHR32479">
    <property type="entry name" value="GLYCOLATE OXIDASE IRON-SULFUR SUBUNIT"/>
    <property type="match status" value="1"/>
</dbReference>
<feature type="domain" description="4Fe-4S ferredoxin-type" evidence="7">
    <location>
        <begin position="8"/>
        <end position="37"/>
    </location>
</feature>
<keyword evidence="1 6" id="KW-0004">4Fe-4S</keyword>
<dbReference type="EMBL" id="FQXS01000001">
    <property type="protein sequence ID" value="SHH35784.1"/>
    <property type="molecule type" value="Genomic_DNA"/>
</dbReference>
<organism evidence="8 9">
    <name type="scientific">Desulfofustis glycolicus DSM 9705</name>
    <dbReference type="NCBI Taxonomy" id="1121409"/>
    <lineage>
        <taxon>Bacteria</taxon>
        <taxon>Pseudomonadati</taxon>
        <taxon>Thermodesulfobacteriota</taxon>
        <taxon>Desulfobulbia</taxon>
        <taxon>Desulfobulbales</taxon>
        <taxon>Desulfocapsaceae</taxon>
        <taxon>Desulfofustis</taxon>
    </lineage>
</organism>
<evidence type="ECO:0000313" key="9">
    <source>
        <dbReference type="Proteomes" id="UP000184139"/>
    </source>
</evidence>
<evidence type="ECO:0000256" key="3">
    <source>
        <dbReference type="ARBA" id="ARBA00022737"/>
    </source>
</evidence>
<dbReference type="AlphaFoldDB" id="A0A1M5SB96"/>
<dbReference type="InterPro" id="IPR012257">
    <property type="entry name" value="Glc_ox_4Fe-4S"/>
</dbReference>
<keyword evidence="4 6" id="KW-0408">Iron</keyword>
<comment type="catalytic activity">
    <reaction evidence="6">
        <text>(R)-lactate + A = pyruvate + AH2</text>
        <dbReference type="Rhea" id="RHEA:15089"/>
        <dbReference type="ChEBI" id="CHEBI:13193"/>
        <dbReference type="ChEBI" id="CHEBI:15361"/>
        <dbReference type="ChEBI" id="CHEBI:16004"/>
        <dbReference type="ChEBI" id="CHEBI:17499"/>
    </reaction>
</comment>
<comment type="function">
    <text evidence="6">Component of a complex that catalyzes the oxidation of glycolate to glyoxylate.</text>
</comment>
<evidence type="ECO:0000256" key="1">
    <source>
        <dbReference type="ARBA" id="ARBA00022485"/>
    </source>
</evidence>
<dbReference type="Pfam" id="PF13183">
    <property type="entry name" value="Fer4_8"/>
    <property type="match status" value="1"/>
</dbReference>
<dbReference type="Gene3D" id="1.10.1060.10">
    <property type="entry name" value="Alpha-helical ferredoxin"/>
    <property type="match status" value="1"/>
</dbReference>
<dbReference type="Proteomes" id="UP000184139">
    <property type="component" value="Unassembled WGS sequence"/>
</dbReference>
<dbReference type="GO" id="GO:0046872">
    <property type="term" value="F:metal ion binding"/>
    <property type="evidence" value="ECO:0007669"/>
    <property type="project" value="UniProtKB-UniRule"/>
</dbReference>
<dbReference type="InterPro" id="IPR017896">
    <property type="entry name" value="4Fe4S_Fe-S-bd"/>
</dbReference>
<protein>
    <recommendedName>
        <fullName evidence="6">Glycolate oxidase iron-sulfur subunit</fullName>
        <ecNumber evidence="6">1.1.99.14</ecNumber>
    </recommendedName>
</protein>
<dbReference type="RefSeq" id="WP_073373018.1">
    <property type="nucleotide sequence ID" value="NZ_FQXS01000001.1"/>
</dbReference>
<dbReference type="GO" id="GO:0051539">
    <property type="term" value="F:4 iron, 4 sulfur cluster binding"/>
    <property type="evidence" value="ECO:0007669"/>
    <property type="project" value="UniProtKB-UniRule"/>
</dbReference>